<dbReference type="EMBL" id="JAHHUM010000884">
    <property type="protein sequence ID" value="KAK5616504.1"/>
    <property type="molecule type" value="Genomic_DNA"/>
</dbReference>
<keyword evidence="3" id="KW-1185">Reference proteome</keyword>
<organism evidence="2 3">
    <name type="scientific">Crenichthys baileyi</name>
    <name type="common">White River springfish</name>
    <dbReference type="NCBI Taxonomy" id="28760"/>
    <lineage>
        <taxon>Eukaryota</taxon>
        <taxon>Metazoa</taxon>
        <taxon>Chordata</taxon>
        <taxon>Craniata</taxon>
        <taxon>Vertebrata</taxon>
        <taxon>Euteleostomi</taxon>
        <taxon>Actinopterygii</taxon>
        <taxon>Neopterygii</taxon>
        <taxon>Teleostei</taxon>
        <taxon>Neoteleostei</taxon>
        <taxon>Acanthomorphata</taxon>
        <taxon>Ovalentaria</taxon>
        <taxon>Atherinomorphae</taxon>
        <taxon>Cyprinodontiformes</taxon>
        <taxon>Goodeidae</taxon>
        <taxon>Crenichthys</taxon>
    </lineage>
</organism>
<feature type="region of interest" description="Disordered" evidence="1">
    <location>
        <begin position="1"/>
        <end position="51"/>
    </location>
</feature>
<protein>
    <submittedName>
        <fullName evidence="2">Uncharacterized protein</fullName>
    </submittedName>
</protein>
<feature type="compositionally biased region" description="Acidic residues" evidence="1">
    <location>
        <begin position="33"/>
        <end position="43"/>
    </location>
</feature>
<sequence length="80" mass="9363">MAEAPQQERPPQEEEEEEEKEHQQQLPSSVETIEPDESSEEPNEVVKTARPLLSMRSMSTVDPDDDYPNMIIYRKDIEEF</sequence>
<evidence type="ECO:0000256" key="1">
    <source>
        <dbReference type="SAM" id="MobiDB-lite"/>
    </source>
</evidence>
<evidence type="ECO:0000313" key="2">
    <source>
        <dbReference type="EMBL" id="KAK5616504.1"/>
    </source>
</evidence>
<gene>
    <name evidence="2" type="ORF">CRENBAI_009392</name>
</gene>
<proteinExistence type="predicted"/>
<evidence type="ECO:0000313" key="3">
    <source>
        <dbReference type="Proteomes" id="UP001311232"/>
    </source>
</evidence>
<name>A0AAV9S5L6_9TELE</name>
<dbReference type="Proteomes" id="UP001311232">
    <property type="component" value="Unassembled WGS sequence"/>
</dbReference>
<reference evidence="2 3" key="1">
    <citation type="submission" date="2021-06" db="EMBL/GenBank/DDBJ databases">
        <authorList>
            <person name="Palmer J.M."/>
        </authorList>
    </citation>
    <scope>NUCLEOTIDE SEQUENCE [LARGE SCALE GENOMIC DNA]</scope>
    <source>
        <strain evidence="2 3">MEX-2019</strain>
        <tissue evidence="2">Muscle</tissue>
    </source>
</reference>
<dbReference type="AlphaFoldDB" id="A0AAV9S5L6"/>
<accession>A0AAV9S5L6</accession>
<comment type="caution">
    <text evidence="2">The sequence shown here is derived from an EMBL/GenBank/DDBJ whole genome shotgun (WGS) entry which is preliminary data.</text>
</comment>